<organism evidence="1 2">
    <name type="scientific">Trematosphaeria pertusa</name>
    <dbReference type="NCBI Taxonomy" id="390896"/>
    <lineage>
        <taxon>Eukaryota</taxon>
        <taxon>Fungi</taxon>
        <taxon>Dikarya</taxon>
        <taxon>Ascomycota</taxon>
        <taxon>Pezizomycotina</taxon>
        <taxon>Dothideomycetes</taxon>
        <taxon>Pleosporomycetidae</taxon>
        <taxon>Pleosporales</taxon>
        <taxon>Massarineae</taxon>
        <taxon>Trematosphaeriaceae</taxon>
        <taxon>Trematosphaeria</taxon>
    </lineage>
</organism>
<gene>
    <name evidence="1" type="ORF">BU26DRAFT_135423</name>
</gene>
<keyword evidence="2" id="KW-1185">Reference proteome</keyword>
<dbReference type="EMBL" id="ML987190">
    <property type="protein sequence ID" value="KAF2254263.1"/>
    <property type="molecule type" value="Genomic_DNA"/>
</dbReference>
<evidence type="ECO:0000313" key="2">
    <source>
        <dbReference type="Proteomes" id="UP000800094"/>
    </source>
</evidence>
<proteinExistence type="predicted"/>
<dbReference type="GeneID" id="54573069"/>
<dbReference type="Proteomes" id="UP000800094">
    <property type="component" value="Unassembled WGS sequence"/>
</dbReference>
<accession>A0A6A6IYJ7</accession>
<reference evidence="1" key="1">
    <citation type="journal article" date="2020" name="Stud. Mycol.">
        <title>101 Dothideomycetes genomes: a test case for predicting lifestyles and emergence of pathogens.</title>
        <authorList>
            <person name="Haridas S."/>
            <person name="Albert R."/>
            <person name="Binder M."/>
            <person name="Bloem J."/>
            <person name="Labutti K."/>
            <person name="Salamov A."/>
            <person name="Andreopoulos B."/>
            <person name="Baker S."/>
            <person name="Barry K."/>
            <person name="Bills G."/>
            <person name="Bluhm B."/>
            <person name="Cannon C."/>
            <person name="Castanera R."/>
            <person name="Culley D."/>
            <person name="Daum C."/>
            <person name="Ezra D."/>
            <person name="Gonzalez J."/>
            <person name="Henrissat B."/>
            <person name="Kuo A."/>
            <person name="Liang C."/>
            <person name="Lipzen A."/>
            <person name="Lutzoni F."/>
            <person name="Magnuson J."/>
            <person name="Mondo S."/>
            <person name="Nolan M."/>
            <person name="Ohm R."/>
            <person name="Pangilinan J."/>
            <person name="Park H.-J."/>
            <person name="Ramirez L."/>
            <person name="Alfaro M."/>
            <person name="Sun H."/>
            <person name="Tritt A."/>
            <person name="Yoshinaga Y."/>
            <person name="Zwiers L.-H."/>
            <person name="Turgeon B."/>
            <person name="Goodwin S."/>
            <person name="Spatafora J."/>
            <person name="Crous P."/>
            <person name="Grigoriev I."/>
        </authorList>
    </citation>
    <scope>NUCLEOTIDE SEQUENCE</scope>
    <source>
        <strain evidence="1">CBS 122368</strain>
    </source>
</reference>
<dbReference type="AlphaFoldDB" id="A0A6A6IYJ7"/>
<evidence type="ECO:0000313" key="1">
    <source>
        <dbReference type="EMBL" id="KAF2254263.1"/>
    </source>
</evidence>
<name>A0A6A6IYJ7_9PLEO</name>
<protein>
    <submittedName>
        <fullName evidence="1">Uncharacterized protein</fullName>
    </submittedName>
</protein>
<sequence>MGFRLTRPSSRCSWSLTASPLTAPRRPRCRPYHRLDSGRRQAQVCVDIVIMDCLVEHGELGWKDGVGLPEVLESGRGGESDLSLGGGWRIGRIGPCLMWWRNCEVDAAVWSRLCWCRCGMGSSACPLDARSRLARVGRFGEGEWRCDAP</sequence>
<dbReference type="RefSeq" id="XP_033689267.1">
    <property type="nucleotide sequence ID" value="XM_033819739.1"/>
</dbReference>